<evidence type="ECO:0000256" key="1">
    <source>
        <dbReference type="ARBA" id="ARBA00008520"/>
    </source>
</evidence>
<dbReference type="SUPFAM" id="SSF53850">
    <property type="entry name" value="Periplasmic binding protein-like II"/>
    <property type="match status" value="1"/>
</dbReference>
<evidence type="ECO:0000313" key="5">
    <source>
        <dbReference type="EMBL" id="NWJ48255.1"/>
    </source>
</evidence>
<comment type="similarity">
    <text evidence="1">Belongs to the bacterial solute-binding protein 1 family.</text>
</comment>
<evidence type="ECO:0000313" key="6">
    <source>
        <dbReference type="EMBL" id="WJW68191.1"/>
    </source>
</evidence>
<feature type="signal peptide" evidence="4">
    <location>
        <begin position="1"/>
        <end position="26"/>
    </location>
</feature>
<dbReference type="Proteomes" id="UP001431572">
    <property type="component" value="Chromosome 2"/>
</dbReference>
<accession>A0A8T7M7Y9</accession>
<feature type="chain" id="PRO_5035855385" evidence="4">
    <location>
        <begin position="27"/>
        <end position="481"/>
    </location>
</feature>
<dbReference type="InterPro" id="IPR006059">
    <property type="entry name" value="SBP"/>
</dbReference>
<evidence type="ECO:0000313" key="8">
    <source>
        <dbReference type="Proteomes" id="UP001431572"/>
    </source>
</evidence>
<name>A0A8T7M7Y9_9CHLR</name>
<dbReference type="PROSITE" id="PS51257">
    <property type="entry name" value="PROKAR_LIPOPROTEIN"/>
    <property type="match status" value="1"/>
</dbReference>
<organism evidence="5 7">
    <name type="scientific">Candidatus Chlorohelix allophototropha</name>
    <dbReference type="NCBI Taxonomy" id="3003348"/>
    <lineage>
        <taxon>Bacteria</taxon>
        <taxon>Bacillati</taxon>
        <taxon>Chloroflexota</taxon>
        <taxon>Chloroflexia</taxon>
        <taxon>Candidatus Chloroheliales</taxon>
        <taxon>Candidatus Chloroheliaceae</taxon>
        <taxon>Candidatus Chlorohelix</taxon>
    </lineage>
</organism>
<keyword evidence="2" id="KW-0813">Transport</keyword>
<evidence type="ECO:0000256" key="4">
    <source>
        <dbReference type="SAM" id="SignalP"/>
    </source>
</evidence>
<dbReference type="GO" id="GO:0015768">
    <property type="term" value="P:maltose transport"/>
    <property type="evidence" value="ECO:0007669"/>
    <property type="project" value="TreeGrafter"/>
</dbReference>
<protein>
    <submittedName>
        <fullName evidence="5">Extracellular solute-binding protein</fullName>
    </submittedName>
</protein>
<proteinExistence type="inferred from homology"/>
<keyword evidence="3 4" id="KW-0732">Signal</keyword>
<dbReference type="GO" id="GO:0055052">
    <property type="term" value="C:ATP-binding cassette (ABC) transporter complex, substrate-binding subunit-containing"/>
    <property type="evidence" value="ECO:0007669"/>
    <property type="project" value="TreeGrafter"/>
</dbReference>
<dbReference type="GO" id="GO:0042956">
    <property type="term" value="P:maltodextrin transmembrane transport"/>
    <property type="evidence" value="ECO:0007669"/>
    <property type="project" value="TreeGrafter"/>
</dbReference>
<dbReference type="EMBL" id="JACATZ010000003">
    <property type="protein sequence ID" value="NWJ48255.1"/>
    <property type="molecule type" value="Genomic_DNA"/>
</dbReference>
<reference evidence="6" key="2">
    <citation type="journal article" date="2024" name="Nature">
        <title>Anoxygenic phototroph of the Chloroflexota uses a type I reaction centre.</title>
        <authorList>
            <person name="Tsuji J.M."/>
            <person name="Shaw N.A."/>
            <person name="Nagashima S."/>
            <person name="Venkiteswaran J.J."/>
            <person name="Schiff S.L."/>
            <person name="Watanabe T."/>
            <person name="Fukui M."/>
            <person name="Hanada S."/>
            <person name="Tank M."/>
            <person name="Neufeld J.D."/>
        </authorList>
    </citation>
    <scope>NUCLEOTIDE SEQUENCE</scope>
    <source>
        <strain evidence="6">L227-S17</strain>
    </source>
</reference>
<evidence type="ECO:0000256" key="3">
    <source>
        <dbReference type="ARBA" id="ARBA00022729"/>
    </source>
</evidence>
<dbReference type="Proteomes" id="UP000521676">
    <property type="component" value="Unassembled WGS sequence"/>
</dbReference>
<evidence type="ECO:0000256" key="2">
    <source>
        <dbReference type="ARBA" id="ARBA00022448"/>
    </source>
</evidence>
<sequence length="481" mass="51748">MKGLNYKAIKLLIIGLLLALVLTACSNDTPTPAPTTTTTITNTSAPVITATTSAVTAATATTVAVTPTVSVVDATLKTDLVIWADVPIGSEQFLREQITRFGKMYPGVKVTLSIMAGDELLYQAESLAGAGKAPDLIIAPADYVTDLNNLKLLQPADKVLDKSLLDSFVTNALEGSKSNGTQWGVPFNYGGAVVLLYNKKLVEKAPATIDEMVKKASAINEANNPSDPKKERVVGISVDVNEPYWFNAWVVGFGGSLMASNNQPTLDSPAVVNALKFTHDLVYKDKLANPNFEPTMNQIEYAFRDGRLGMMITGDWAIADYSSPATSGKASQVDDSKLELGVAPLPKNDTTGKLPASYNNGRAYFFGAKATGDRLKASKLFVEYMAQPQQQADLMATTHLMAVTKTAVNSDTVKKDPLWSNWLETLDNSKPQPNAQEMRAVWDAVRPNLQAVVADTLKPEDAAKQMQQSALDKIKLLSATK</sequence>
<dbReference type="GO" id="GO:1901982">
    <property type="term" value="F:maltose binding"/>
    <property type="evidence" value="ECO:0007669"/>
    <property type="project" value="TreeGrafter"/>
</dbReference>
<keyword evidence="8" id="KW-1185">Reference proteome</keyword>
<dbReference type="EMBL" id="CP128400">
    <property type="protein sequence ID" value="WJW68191.1"/>
    <property type="molecule type" value="Genomic_DNA"/>
</dbReference>
<dbReference type="PANTHER" id="PTHR30061:SF50">
    <property type="entry name" value="MALTOSE_MALTODEXTRIN-BINDING PERIPLASMIC PROTEIN"/>
    <property type="match status" value="1"/>
</dbReference>
<dbReference type="PANTHER" id="PTHR30061">
    <property type="entry name" value="MALTOSE-BINDING PERIPLASMIC PROTEIN"/>
    <property type="match status" value="1"/>
</dbReference>
<gene>
    <name evidence="5" type="ORF">HXX08_20560</name>
    <name evidence="6" type="ORF">OZ401_003795</name>
</gene>
<evidence type="ECO:0000313" key="7">
    <source>
        <dbReference type="Proteomes" id="UP000521676"/>
    </source>
</evidence>
<dbReference type="Pfam" id="PF13416">
    <property type="entry name" value="SBP_bac_8"/>
    <property type="match status" value="1"/>
</dbReference>
<dbReference type="Gene3D" id="3.40.190.10">
    <property type="entry name" value="Periplasmic binding protein-like II"/>
    <property type="match status" value="1"/>
</dbReference>
<dbReference type="AlphaFoldDB" id="A0A8T7M7Y9"/>
<reference evidence="5 7" key="1">
    <citation type="submission" date="2020-06" db="EMBL/GenBank/DDBJ databases">
        <title>Anoxygenic phototrophic Chloroflexota member uses a Type I reaction center.</title>
        <authorList>
            <person name="Tsuji J.M."/>
            <person name="Shaw N.A."/>
            <person name="Nagashima S."/>
            <person name="Venkiteswaran J."/>
            <person name="Schiff S.L."/>
            <person name="Hanada S."/>
            <person name="Tank M."/>
            <person name="Neufeld J.D."/>
        </authorList>
    </citation>
    <scope>NUCLEOTIDE SEQUENCE [LARGE SCALE GENOMIC DNA]</scope>
    <source>
        <strain evidence="5">L227-S17</strain>
    </source>
</reference>
<dbReference type="RefSeq" id="WP_341470096.1">
    <property type="nucleotide sequence ID" value="NZ_CP128400.1"/>
</dbReference>